<dbReference type="Proteomes" id="UP000650833">
    <property type="component" value="Unassembled WGS sequence"/>
</dbReference>
<dbReference type="EMBL" id="JAEPRC010000126">
    <property type="protein sequence ID" value="KAG2207594.1"/>
    <property type="molecule type" value="Genomic_DNA"/>
</dbReference>
<organism evidence="2 3">
    <name type="scientific">Mucor plumbeus</name>
    <dbReference type="NCBI Taxonomy" id="97098"/>
    <lineage>
        <taxon>Eukaryota</taxon>
        <taxon>Fungi</taxon>
        <taxon>Fungi incertae sedis</taxon>
        <taxon>Mucoromycota</taxon>
        <taxon>Mucoromycotina</taxon>
        <taxon>Mucoromycetes</taxon>
        <taxon>Mucorales</taxon>
        <taxon>Mucorineae</taxon>
        <taxon>Mucoraceae</taxon>
        <taxon>Mucor</taxon>
    </lineage>
</organism>
<feature type="region of interest" description="Disordered" evidence="1">
    <location>
        <begin position="121"/>
        <end position="148"/>
    </location>
</feature>
<feature type="compositionally biased region" description="Polar residues" evidence="1">
    <location>
        <begin position="135"/>
        <end position="145"/>
    </location>
</feature>
<evidence type="ECO:0000256" key="1">
    <source>
        <dbReference type="SAM" id="MobiDB-lite"/>
    </source>
</evidence>
<keyword evidence="3" id="KW-1185">Reference proteome</keyword>
<dbReference type="AlphaFoldDB" id="A0A8H7VAT5"/>
<comment type="caution">
    <text evidence="2">The sequence shown here is derived from an EMBL/GenBank/DDBJ whole genome shotgun (WGS) entry which is preliminary data.</text>
</comment>
<reference evidence="2" key="1">
    <citation type="submission" date="2020-12" db="EMBL/GenBank/DDBJ databases">
        <title>Metabolic potential, ecology and presence of endohyphal bacteria is reflected in genomic diversity of Mucoromycotina.</title>
        <authorList>
            <person name="Muszewska A."/>
            <person name="Okrasinska A."/>
            <person name="Steczkiewicz K."/>
            <person name="Drgas O."/>
            <person name="Orlowska M."/>
            <person name="Perlinska-Lenart U."/>
            <person name="Aleksandrzak-Piekarczyk T."/>
            <person name="Szatraj K."/>
            <person name="Zielenkiewicz U."/>
            <person name="Pilsyk S."/>
            <person name="Malc E."/>
            <person name="Mieczkowski P."/>
            <person name="Kruszewska J.S."/>
            <person name="Biernat P."/>
            <person name="Pawlowska J."/>
        </authorList>
    </citation>
    <scope>NUCLEOTIDE SEQUENCE</scope>
    <source>
        <strain evidence="2">CBS 226.32</strain>
    </source>
</reference>
<sequence length="531" mass="60457">MATLFDYFAEHASYKSFDMAKFLELQGCLTKYVSVYEFKKFVEGVKGTKGNTTRHKEAKAFAFLITNDKFSILEQAPFIEYWIRKEQSTTRTKLKAAKRTQALGQINLYADVLNELNESATSNNTVDDESEYSPRESTPSDTSSGIEDEGDVYQFLTHNGDSYVYKLPTDSLRWVVSGHDVSQSFINYRDATIKKAEDMISMNDHEQLALDGIVLINNDFVNTDIVDYHVAQNIMKEIDEIDYCKPVKMEKAHADLVSRFARDMAVRNINQVKIEAYIKDFKNEQNTQDAATLCDILNNLSRTYSADYSTNNVNEATLVRDTVENLFKVYFPNTTLTKSVGADSMIRDSAKRFTELDPSLNTCGKRADFSVVSNKAKHVLLSLEAKSNKTKGVNDLIKLCRELKDTIKAVNSEQRSGVVLCGILMKGNCCDVYCMDHNYDGLYRVMLLKKIYLPHDCYEMHQLLSILPLFQKLKSIVQSSALILRNPPSSRARIPDNIVSMHTPTIVRVSKRKLDKHSSGVRHARRRLFKK</sequence>
<name>A0A8H7VAT5_9FUNG</name>
<proteinExistence type="predicted"/>
<evidence type="ECO:0000313" key="3">
    <source>
        <dbReference type="Proteomes" id="UP000650833"/>
    </source>
</evidence>
<dbReference type="OrthoDB" id="2289113at2759"/>
<evidence type="ECO:0000313" key="2">
    <source>
        <dbReference type="EMBL" id="KAG2207594.1"/>
    </source>
</evidence>
<gene>
    <name evidence="2" type="ORF">INT46_005567</name>
</gene>
<protein>
    <submittedName>
        <fullName evidence="2">Uncharacterized protein</fullName>
    </submittedName>
</protein>
<accession>A0A8H7VAT5</accession>